<keyword evidence="1" id="KW-0408">Iron</keyword>
<dbReference type="EC" id="2.8.1.6" evidence="3"/>
<dbReference type="Proteomes" id="UP000031670">
    <property type="component" value="Unassembled WGS sequence"/>
</dbReference>
<dbReference type="Gene3D" id="3.20.20.70">
    <property type="entry name" value="Aldolase class I"/>
    <property type="match status" value="1"/>
</dbReference>
<dbReference type="PANTHER" id="PTHR22976">
    <property type="entry name" value="BIOTIN SYNTHASE"/>
    <property type="match status" value="1"/>
</dbReference>
<dbReference type="GO" id="GO:0051537">
    <property type="term" value="F:2 iron, 2 sulfur cluster binding"/>
    <property type="evidence" value="ECO:0007669"/>
    <property type="project" value="TreeGrafter"/>
</dbReference>
<dbReference type="EMBL" id="BBSA01000003">
    <property type="protein sequence ID" value="GAM61619.1"/>
    <property type="molecule type" value="Genomic_DNA"/>
</dbReference>
<evidence type="ECO:0000256" key="1">
    <source>
        <dbReference type="ARBA" id="ARBA00022485"/>
    </source>
</evidence>
<evidence type="ECO:0000313" key="4">
    <source>
        <dbReference type="Proteomes" id="UP000031666"/>
    </source>
</evidence>
<evidence type="ECO:0000313" key="2">
    <source>
        <dbReference type="EMBL" id="GAM61619.1"/>
    </source>
</evidence>
<evidence type="ECO:0000313" key="3">
    <source>
        <dbReference type="EMBL" id="GAM73539.1"/>
    </source>
</evidence>
<reference evidence="2 5" key="1">
    <citation type="submission" date="2015-01" db="EMBL/GenBank/DDBJ databases">
        <title>Vibrio sp. C5 JCM 19232 whole genome shotgun sequence.</title>
        <authorList>
            <person name="Sawabe T."/>
            <person name="Meirelles P."/>
            <person name="Feng G."/>
            <person name="Sayaka M."/>
            <person name="Hattori M."/>
            <person name="Ohkuma M."/>
        </authorList>
    </citation>
    <scope>NUCLEOTIDE SEQUENCE [LARGE SCALE GENOMIC DNA]</scope>
    <source>
        <strain evidence="2 5">JCM19232</strain>
    </source>
</reference>
<dbReference type="GO" id="GO:0051539">
    <property type="term" value="F:4 iron, 4 sulfur cluster binding"/>
    <property type="evidence" value="ECO:0007669"/>
    <property type="project" value="UniProtKB-KW"/>
</dbReference>
<accession>A0A0B8PFJ8</accession>
<sequence>MELRHDWTVEQVQQLLAQPFMDLLYQAQTIHRNHQQHNYVQVSTLLSIKTGACQRIANTARKVLTIALTSIKSA</sequence>
<protein>
    <submittedName>
        <fullName evidence="3">Biotin synthase</fullName>
        <ecNumber evidence="3">2.8.1.6</ecNumber>
    </submittedName>
</protein>
<dbReference type="AlphaFoldDB" id="A0A0B8QFZ7"/>
<dbReference type="InterPro" id="IPR058240">
    <property type="entry name" value="rSAM_sf"/>
</dbReference>
<organism evidence="3 4">
    <name type="scientific">Vibrio ishigakensis</name>
    <dbReference type="NCBI Taxonomy" id="1481914"/>
    <lineage>
        <taxon>Bacteria</taxon>
        <taxon>Pseudomonadati</taxon>
        <taxon>Pseudomonadota</taxon>
        <taxon>Gammaproteobacteria</taxon>
        <taxon>Vibrionales</taxon>
        <taxon>Vibrionaceae</taxon>
        <taxon>Vibrio</taxon>
    </lineage>
</organism>
<dbReference type="GO" id="GO:0004076">
    <property type="term" value="F:biotin synthase activity"/>
    <property type="evidence" value="ECO:0007669"/>
    <property type="project" value="UniProtKB-EC"/>
</dbReference>
<gene>
    <name evidence="2" type="ORF">JCM19232_5920</name>
    <name evidence="3" type="ORF">JCM19241_2994</name>
</gene>
<dbReference type="EMBL" id="BBSC01000001">
    <property type="protein sequence ID" value="GAM73539.1"/>
    <property type="molecule type" value="Genomic_DNA"/>
</dbReference>
<dbReference type="InterPro" id="IPR002684">
    <property type="entry name" value="Biotin_synth/BioAB"/>
</dbReference>
<reference evidence="3 4" key="2">
    <citation type="submission" date="2015-01" db="EMBL/GenBank/DDBJ databases">
        <title>Vibrio sp. C94 JCM 19241 whole genome shotgun sequence.</title>
        <authorList>
            <person name="Sawabe T."/>
            <person name="Meirelles P."/>
            <person name="Feng G."/>
            <person name="Sayaka M."/>
            <person name="Hattori M."/>
            <person name="Ohkuma M."/>
        </authorList>
    </citation>
    <scope>NUCLEOTIDE SEQUENCE [LARGE SCALE GENOMIC DNA]</scope>
    <source>
        <strain evidence="4">JCM 19241</strain>
        <strain evidence="3">JCM19241</strain>
    </source>
</reference>
<dbReference type="PANTHER" id="PTHR22976:SF2">
    <property type="entry name" value="BIOTIN SYNTHASE, MITOCHONDRIAL"/>
    <property type="match status" value="1"/>
</dbReference>
<accession>A0A0B8QFZ7</accession>
<comment type="caution">
    <text evidence="3">The sequence shown here is derived from an EMBL/GenBank/DDBJ whole genome shotgun (WGS) entry which is preliminary data.</text>
</comment>
<proteinExistence type="predicted"/>
<keyword evidence="1" id="KW-0004">4Fe-4S</keyword>
<dbReference type="SUPFAM" id="SSF102114">
    <property type="entry name" value="Radical SAM enzymes"/>
    <property type="match status" value="1"/>
</dbReference>
<keyword evidence="1" id="KW-0479">Metal-binding</keyword>
<keyword evidence="3" id="KW-0808">Transferase</keyword>
<dbReference type="STRING" id="1481914.JCM19241_2994"/>
<dbReference type="GO" id="GO:0009102">
    <property type="term" value="P:biotin biosynthetic process"/>
    <property type="evidence" value="ECO:0007669"/>
    <property type="project" value="InterPro"/>
</dbReference>
<evidence type="ECO:0000313" key="5">
    <source>
        <dbReference type="Proteomes" id="UP000031670"/>
    </source>
</evidence>
<keyword evidence="1" id="KW-0411">Iron-sulfur</keyword>
<dbReference type="Proteomes" id="UP000031666">
    <property type="component" value="Unassembled WGS sequence"/>
</dbReference>
<name>A0A0B8QFZ7_9VIBR</name>
<dbReference type="InterPro" id="IPR013785">
    <property type="entry name" value="Aldolase_TIM"/>
</dbReference>
<reference evidence="4 5" key="3">
    <citation type="submission" date="2015-01" db="EMBL/GenBank/DDBJ databases">
        <authorList>
            <consortium name="NBRP consortium"/>
            <person name="Sawabe T."/>
            <person name="Meirelles P."/>
            <person name="Feng G."/>
            <person name="Sayaka M."/>
            <person name="Hattori M."/>
            <person name="Ohkuma M."/>
        </authorList>
    </citation>
    <scope>NUCLEOTIDE SEQUENCE [LARGE SCALE GENOMIC DNA]</scope>
    <source>
        <strain evidence="4">JCM 19241</strain>
        <strain evidence="2 5">JCM19232</strain>
        <strain evidence="3">JCM19241</strain>
    </source>
</reference>